<dbReference type="InterPro" id="IPR041384">
    <property type="entry name" value="DNTTIP1_dimer"/>
</dbReference>
<evidence type="ECO:0008006" key="9">
    <source>
        <dbReference type="Google" id="ProtNLM"/>
    </source>
</evidence>
<evidence type="ECO:0000313" key="7">
    <source>
        <dbReference type="EMBL" id="KAK2161897.1"/>
    </source>
</evidence>
<dbReference type="InterPro" id="IPR049121">
    <property type="entry name" value="TdIF1_C"/>
</dbReference>
<feature type="compositionally biased region" description="Polar residues" evidence="4">
    <location>
        <begin position="891"/>
        <end position="907"/>
    </location>
</feature>
<evidence type="ECO:0000256" key="2">
    <source>
        <dbReference type="ARBA" id="ARBA00023125"/>
    </source>
</evidence>
<feature type="region of interest" description="Disordered" evidence="4">
    <location>
        <begin position="692"/>
        <end position="741"/>
    </location>
</feature>
<feature type="compositionally biased region" description="Polar residues" evidence="4">
    <location>
        <begin position="192"/>
        <end position="214"/>
    </location>
</feature>
<feature type="region of interest" description="Disordered" evidence="4">
    <location>
        <begin position="192"/>
        <end position="255"/>
    </location>
</feature>
<dbReference type="PANTHER" id="PTHR23399:SF2">
    <property type="entry name" value="DEOXYNUCLEOTIDYLTRANSFERASE TERMINAL-INTERACTING PROTEIN 1"/>
    <property type="match status" value="1"/>
</dbReference>
<evidence type="ECO:0000313" key="8">
    <source>
        <dbReference type="Proteomes" id="UP001208570"/>
    </source>
</evidence>
<gene>
    <name evidence="7" type="ORF">LSH36_108g07137</name>
</gene>
<dbReference type="Proteomes" id="UP001208570">
    <property type="component" value="Unassembled WGS sequence"/>
</dbReference>
<feature type="region of interest" description="Disordered" evidence="4">
    <location>
        <begin position="401"/>
        <end position="420"/>
    </location>
</feature>
<proteinExistence type="predicted"/>
<dbReference type="GO" id="GO:0003677">
    <property type="term" value="F:DNA binding"/>
    <property type="evidence" value="ECO:0007669"/>
    <property type="project" value="UniProtKB-KW"/>
</dbReference>
<dbReference type="InterPro" id="IPR026064">
    <property type="entry name" value="TdIF1"/>
</dbReference>
<evidence type="ECO:0000256" key="4">
    <source>
        <dbReference type="SAM" id="MobiDB-lite"/>
    </source>
</evidence>
<evidence type="ECO:0000256" key="3">
    <source>
        <dbReference type="ARBA" id="ARBA00023242"/>
    </source>
</evidence>
<feature type="compositionally biased region" description="Polar residues" evidence="4">
    <location>
        <begin position="656"/>
        <end position="671"/>
    </location>
</feature>
<comment type="subcellular location">
    <subcellularLocation>
        <location evidence="1">Nucleus</location>
    </subcellularLocation>
</comment>
<feature type="compositionally biased region" description="Polar residues" evidence="4">
    <location>
        <begin position="858"/>
        <end position="881"/>
    </location>
</feature>
<feature type="domain" description="TdIF1 C-terminal" evidence="6">
    <location>
        <begin position="749"/>
        <end position="844"/>
    </location>
</feature>
<protein>
    <recommendedName>
        <fullName evidence="9">DNTTIP1 dimerisation domain-containing protein</fullName>
    </recommendedName>
</protein>
<feature type="region of interest" description="Disordered" evidence="4">
    <location>
        <begin position="850"/>
        <end position="935"/>
    </location>
</feature>
<keyword evidence="3" id="KW-0539">Nucleus</keyword>
<feature type="compositionally biased region" description="Basic and acidic residues" evidence="4">
    <location>
        <begin position="728"/>
        <end position="741"/>
    </location>
</feature>
<reference evidence="7" key="1">
    <citation type="journal article" date="2023" name="Mol. Biol. Evol.">
        <title>Third-Generation Sequencing Reveals the Adaptive Role of the Epigenome in Three Deep-Sea Polychaetes.</title>
        <authorList>
            <person name="Perez M."/>
            <person name="Aroh O."/>
            <person name="Sun Y."/>
            <person name="Lan Y."/>
            <person name="Juniper S.K."/>
            <person name="Young C.R."/>
            <person name="Angers B."/>
            <person name="Qian P.Y."/>
        </authorList>
    </citation>
    <scope>NUCLEOTIDE SEQUENCE</scope>
    <source>
        <strain evidence="7">P08H-3</strain>
    </source>
</reference>
<evidence type="ECO:0000259" key="5">
    <source>
        <dbReference type="Pfam" id="PF18192"/>
    </source>
</evidence>
<dbReference type="Pfam" id="PF21229">
    <property type="entry name" value="TdIF1_2nd"/>
    <property type="match status" value="1"/>
</dbReference>
<dbReference type="PANTHER" id="PTHR23399">
    <property type="entry name" value="DEOXYNUCLEOTIDYLTRANSFERASE TERMINAL-INTERACTING PROTEIN 1"/>
    <property type="match status" value="1"/>
</dbReference>
<organism evidence="7 8">
    <name type="scientific">Paralvinella palmiformis</name>
    <dbReference type="NCBI Taxonomy" id="53620"/>
    <lineage>
        <taxon>Eukaryota</taxon>
        <taxon>Metazoa</taxon>
        <taxon>Spiralia</taxon>
        <taxon>Lophotrochozoa</taxon>
        <taxon>Annelida</taxon>
        <taxon>Polychaeta</taxon>
        <taxon>Sedentaria</taxon>
        <taxon>Canalipalpata</taxon>
        <taxon>Terebellida</taxon>
        <taxon>Terebelliformia</taxon>
        <taxon>Alvinellidae</taxon>
        <taxon>Paralvinella</taxon>
    </lineage>
</organism>
<feature type="region of interest" description="Disordered" evidence="4">
    <location>
        <begin position="656"/>
        <end position="679"/>
    </location>
</feature>
<dbReference type="Pfam" id="PF18192">
    <property type="entry name" value="DNTTIP1_dimer"/>
    <property type="match status" value="1"/>
</dbReference>
<dbReference type="GO" id="GO:0031491">
    <property type="term" value="F:nucleosome binding"/>
    <property type="evidence" value="ECO:0007669"/>
    <property type="project" value="TreeGrafter"/>
</dbReference>
<comment type="caution">
    <text evidence="7">The sequence shown here is derived from an EMBL/GenBank/DDBJ whole genome shotgun (WGS) entry which is preliminary data.</text>
</comment>
<keyword evidence="2" id="KW-0238">DNA-binding</keyword>
<feature type="region of interest" description="Disordered" evidence="4">
    <location>
        <begin position="58"/>
        <end position="114"/>
    </location>
</feature>
<dbReference type="AlphaFoldDB" id="A0AAD9JZG8"/>
<name>A0AAD9JZG8_9ANNE</name>
<accession>A0AAD9JZG8</accession>
<sequence length="935" mass="101959">MVLNVTGGAVIGSQSCFNAAQSTHRTTTLPTETMIPGPRVGMPTLVASGLVSLPVASAAGPQPPKIHVTDDNTSGAPESIGVINVGGRSPNPQHSTGEKRLSVSPVSRAGSPYRVQQSAKEVIITGNLPQTVQGTFHRVSPNHMTHSTISMETSRDRILTWCKGSVVSSMHTASKGDMHRTIPVVTIQKNSSVATNRLTPPTQSAKSSLDQQNASPQHRVSPVPRRVSPVPRRVSPVPQRTSPVQRRTSPEQHRVSPVLRRMSPLQHRVSPVNQAIPKHIISALDQHNPLPVFSSKAVQMKVPVLSVPGHDQHNSSACHTICTSVRTAVSKQCENIQLEKAVRSSGNPFIAAMTATKSKTAGADHNATMASSLNDPLHSFVIINKLKPAVCDIKVENVDESEVKQRVSESGDSSSSEPVCKNSCSIQSTSSLPHVVLSRQATNVVTTASISGRKYPGSSKLAATMPLLSNIMGLTPKSDDMFRGVANLQQLKTEDSKSAMDNMPKLFPEMSSVATRIKLEKVPLADEIKEEQEEGTTLMPMTNPFCLRLKNLNNFPSNNTNAYRPAYRSQGMAIHRAKTGCIMNAARSLDLLRSNLQKFINKEIDDVIQKYINVFFRPGIDNIRENNGHMAVSDDHIQAVCQQILEEAKKLYATGSRCNTPDPNDNVSESGSLAPPESRDIREKKLDLFRIKKRRGSSDSEASISKKPKRKGRPPLKLSNGRPTTKQNRHEPVKKEGPKWDPDRLVPEIKFVMGAKANKALGLGAQRGRLYIKHPDLFKYAGDQEDKNWLHENHHMPATGGKAYLLVVDDVLNLAETEEYRDSPGLMLDEIVGFTVPDWMREKMKIQMKALRTDSSKSSKTKQPAQPSPSTTENMDMASTDQDVDDLPSVSPLNMTGGFTSIGQSPDVSPPPSVGYEDVAEPPLTAPFELGEALQ</sequence>
<keyword evidence="8" id="KW-1185">Reference proteome</keyword>
<evidence type="ECO:0000259" key="6">
    <source>
        <dbReference type="Pfam" id="PF21229"/>
    </source>
</evidence>
<feature type="domain" description="DNTTIP1 dimerisation" evidence="5">
    <location>
        <begin position="587"/>
        <end position="654"/>
    </location>
</feature>
<feature type="compositionally biased region" description="Low complexity" evidence="4">
    <location>
        <begin position="215"/>
        <end position="245"/>
    </location>
</feature>
<evidence type="ECO:0000256" key="1">
    <source>
        <dbReference type="ARBA" id="ARBA00004123"/>
    </source>
</evidence>
<dbReference type="GO" id="GO:0005634">
    <property type="term" value="C:nucleus"/>
    <property type="evidence" value="ECO:0007669"/>
    <property type="project" value="UniProtKB-SubCell"/>
</dbReference>
<dbReference type="EMBL" id="JAODUP010000108">
    <property type="protein sequence ID" value="KAK2161897.1"/>
    <property type="molecule type" value="Genomic_DNA"/>
</dbReference>